<dbReference type="Gene3D" id="3.40.50.300">
    <property type="entry name" value="P-loop containing nucleotide triphosphate hydrolases"/>
    <property type="match status" value="1"/>
</dbReference>
<name>A0ABU7MMQ5_9BACT</name>
<sequence>MYSDLQNKNLLNKFKKELNIELNDSMIFKTFFNKCQLIDLKDNILTIYLPLAFNLFKSFNKKEYETQIKNAIFNTFEQKYDFELTNKDENNQINQSDFENTKNIREIPINIIEFPNLKDFKINLDEPKLKKATKSKKLSDSLTKNNDSSQKITFENLIKSNFNYEAIEMARALSLNLLNANPLYISGSSGNGKTQILLALKNHFTKNNHESYLLNSNNFFRDVVVLLADNNQEKLIKMYNGLSSVELLIIDDFQIFTKGNKKSSVDFLFQIIDERITKNKPTVIACELPLEKIKNYFDNRVITRLAGGIQTSIKNPNNNDFLFILNHLLDINGINNELLDKETKDFIIRNHKQSISTLQGSINRLSYYKKEIKETKNVHNLVMNIFKDVVKDKKNITPEMVIETISKYYKISKKEILGKSRKKEIVLSRHIAIVLLRNHLNMTLTQIGTFFNRDHTTILSALKKIDSLKNDTSINRTLKFFEEELYRMK</sequence>
<reference evidence="10" key="1">
    <citation type="submission" date="2024-01" db="EMBL/GenBank/DDBJ databases">
        <title>Genome sequence of Mycoplasma ciconiae type strain DSM 25251.</title>
        <authorList>
            <person name="Spergser J."/>
        </authorList>
    </citation>
    <scope>NUCLEOTIDE SEQUENCE [LARGE SCALE GENOMIC DNA]</scope>
    <source>
        <strain evidence="10">DSM 25251</strain>
    </source>
</reference>
<dbReference type="InterPro" id="IPR013159">
    <property type="entry name" value="DnaA_C"/>
</dbReference>
<dbReference type="SMART" id="SM00760">
    <property type="entry name" value="Bac_DnaA_C"/>
    <property type="match status" value="1"/>
</dbReference>
<keyword evidence="4 7" id="KW-0067">ATP-binding</keyword>
<evidence type="ECO:0000256" key="4">
    <source>
        <dbReference type="ARBA" id="ARBA00022840"/>
    </source>
</evidence>
<evidence type="ECO:0000256" key="3">
    <source>
        <dbReference type="ARBA" id="ARBA00022741"/>
    </source>
</evidence>
<evidence type="ECO:0000313" key="11">
    <source>
        <dbReference type="Proteomes" id="UP001344817"/>
    </source>
</evidence>
<proteinExistence type="inferred from homology"/>
<dbReference type="EMBL" id="JAZDWZ010000004">
    <property type="protein sequence ID" value="MEE3928266.1"/>
    <property type="molecule type" value="Genomic_DNA"/>
</dbReference>
<keyword evidence="3 7" id="KW-0547">Nucleotide-binding</keyword>
<evidence type="ECO:0000256" key="2">
    <source>
        <dbReference type="ARBA" id="ARBA00022705"/>
    </source>
</evidence>
<protein>
    <recommendedName>
        <fullName evidence="7">Chromosomal replication initiator protein DnaA</fullName>
    </recommendedName>
</protein>
<accession>A0ABU7MMQ5</accession>
<evidence type="ECO:0000256" key="6">
    <source>
        <dbReference type="ARBA" id="ARBA00023125"/>
    </source>
</evidence>
<dbReference type="InterPro" id="IPR013317">
    <property type="entry name" value="DnaA_dom"/>
</dbReference>
<comment type="function">
    <text evidence="7">Plays an essential role in the initiation and regulation of chromosomal replication. ATP-DnaA binds to the origin of replication (oriC) to initiate formation of the DNA replication initiation complex once per cell cycle. Binds the DnaA box (a 9 base pair repeat at the origin) and separates the double-stranded (ds)DNA. Forms a right-handed helical filament on oriC DNA; dsDNA binds to the exterior of the filament while single-stranded (ss)DNA is stabiized in the filament's interior. The ATP-DnaA-oriC complex binds and stabilizes one strand of the AT-rich DNA unwinding element (DUE), permitting loading of DNA polymerase. After initiation quickly degrades to an ADP-DnaA complex that is not apt for DNA replication. Binds acidic phospholipids.</text>
</comment>
<evidence type="ECO:0000256" key="1">
    <source>
        <dbReference type="ARBA" id="ARBA00022490"/>
    </source>
</evidence>
<keyword evidence="11" id="KW-1185">Reference proteome</keyword>
<dbReference type="InterPro" id="IPR010921">
    <property type="entry name" value="Trp_repressor/repl_initiator"/>
</dbReference>
<comment type="caution">
    <text evidence="10">The sequence shown here is derived from an EMBL/GenBank/DDBJ whole genome shotgun (WGS) entry which is preliminary data.</text>
</comment>
<keyword evidence="1" id="KW-0963">Cytoplasm</keyword>
<organism evidence="10 11">
    <name type="scientific">Mycoplasmopsis ciconiae</name>
    <dbReference type="NCBI Taxonomy" id="561067"/>
    <lineage>
        <taxon>Bacteria</taxon>
        <taxon>Bacillati</taxon>
        <taxon>Mycoplasmatota</taxon>
        <taxon>Mycoplasmoidales</taxon>
        <taxon>Metamycoplasmataceae</taxon>
        <taxon>Mycoplasmopsis</taxon>
    </lineage>
</organism>
<evidence type="ECO:0000259" key="9">
    <source>
        <dbReference type="SMART" id="SM00760"/>
    </source>
</evidence>
<dbReference type="Pfam" id="PF08299">
    <property type="entry name" value="Bac_DnaA_C"/>
    <property type="match status" value="1"/>
</dbReference>
<keyword evidence="5" id="KW-0446">Lipid-binding</keyword>
<dbReference type="SUPFAM" id="SSF52540">
    <property type="entry name" value="P-loop containing nucleoside triphosphate hydrolases"/>
    <property type="match status" value="1"/>
</dbReference>
<dbReference type="Proteomes" id="UP001344817">
    <property type="component" value="Unassembled WGS sequence"/>
</dbReference>
<dbReference type="InterPro" id="IPR020591">
    <property type="entry name" value="Chromosome_initiator_DnaA-like"/>
</dbReference>
<dbReference type="InterPro" id="IPR027417">
    <property type="entry name" value="P-loop_NTPase"/>
</dbReference>
<gene>
    <name evidence="10" type="ORF">V2E24_01575</name>
</gene>
<dbReference type="RefSeq" id="WP_330500679.1">
    <property type="nucleotide sequence ID" value="NZ_JAZDWZ010000004.1"/>
</dbReference>
<comment type="similarity">
    <text evidence="8">Belongs to the DnaA family.</text>
</comment>
<evidence type="ECO:0000256" key="7">
    <source>
        <dbReference type="RuleBase" id="RU000577"/>
    </source>
</evidence>
<dbReference type="CDD" id="cd06571">
    <property type="entry name" value="Bac_DnaA_C"/>
    <property type="match status" value="1"/>
</dbReference>
<dbReference type="InterPro" id="IPR038454">
    <property type="entry name" value="DnaA_N_sf"/>
</dbReference>
<dbReference type="PANTHER" id="PTHR30050">
    <property type="entry name" value="CHROMOSOMAL REPLICATION INITIATOR PROTEIN DNAA"/>
    <property type="match status" value="1"/>
</dbReference>
<dbReference type="PANTHER" id="PTHR30050:SF2">
    <property type="entry name" value="CHROMOSOMAL REPLICATION INITIATOR PROTEIN DNAA"/>
    <property type="match status" value="1"/>
</dbReference>
<evidence type="ECO:0000313" key="10">
    <source>
        <dbReference type="EMBL" id="MEE3928266.1"/>
    </source>
</evidence>
<dbReference type="Pfam" id="PF00308">
    <property type="entry name" value="Bac_DnaA"/>
    <property type="match status" value="1"/>
</dbReference>
<dbReference type="Gene3D" id="1.10.1750.10">
    <property type="match status" value="1"/>
</dbReference>
<feature type="domain" description="Chromosomal replication initiator DnaA C-terminal" evidence="9">
    <location>
        <begin position="397"/>
        <end position="465"/>
    </location>
</feature>
<dbReference type="InterPro" id="IPR018312">
    <property type="entry name" value="Chromosome_initiator_DnaA_CS"/>
</dbReference>
<dbReference type="SUPFAM" id="SSF48295">
    <property type="entry name" value="TrpR-like"/>
    <property type="match status" value="1"/>
</dbReference>
<dbReference type="PRINTS" id="PR00051">
    <property type="entry name" value="DNAA"/>
</dbReference>
<evidence type="ECO:0000256" key="8">
    <source>
        <dbReference type="RuleBase" id="RU004227"/>
    </source>
</evidence>
<dbReference type="PROSITE" id="PS01008">
    <property type="entry name" value="DNAA"/>
    <property type="match status" value="1"/>
</dbReference>
<evidence type="ECO:0000256" key="5">
    <source>
        <dbReference type="ARBA" id="ARBA00023121"/>
    </source>
</evidence>
<dbReference type="Gene3D" id="3.30.300.180">
    <property type="match status" value="1"/>
</dbReference>
<keyword evidence="6 7" id="KW-0238">DNA-binding</keyword>
<keyword evidence="2 7" id="KW-0235">DNA replication</keyword>